<dbReference type="HOGENOM" id="CLU_2001650_0_0_5"/>
<keyword evidence="2" id="KW-1185">Reference proteome</keyword>
<dbReference type="AlphaFoldDB" id="A1B0T3"/>
<dbReference type="EMBL" id="CP000489">
    <property type="protein sequence ID" value="ABL69127.1"/>
    <property type="molecule type" value="Genomic_DNA"/>
</dbReference>
<organism evidence="1 2">
    <name type="scientific">Paracoccus denitrificans (strain Pd 1222)</name>
    <dbReference type="NCBI Taxonomy" id="318586"/>
    <lineage>
        <taxon>Bacteria</taxon>
        <taxon>Pseudomonadati</taxon>
        <taxon>Pseudomonadota</taxon>
        <taxon>Alphaproteobacteria</taxon>
        <taxon>Rhodobacterales</taxon>
        <taxon>Paracoccaceae</taxon>
        <taxon>Paracoccus</taxon>
    </lineage>
</organism>
<evidence type="ECO:0000313" key="1">
    <source>
        <dbReference type="EMBL" id="ABL69127.1"/>
    </source>
</evidence>
<dbReference type="EnsemblBacteria" id="ABL69127">
    <property type="protein sequence ID" value="ABL69127"/>
    <property type="gene ID" value="Pden_1016"/>
</dbReference>
<accession>A1B0T3</accession>
<evidence type="ECO:0000313" key="2">
    <source>
        <dbReference type="Proteomes" id="UP000000361"/>
    </source>
</evidence>
<name>A1B0T3_PARDP</name>
<protein>
    <submittedName>
        <fullName evidence="1">Uncharacterized protein</fullName>
    </submittedName>
</protein>
<reference evidence="2" key="1">
    <citation type="submission" date="2006-12" db="EMBL/GenBank/DDBJ databases">
        <title>Complete sequence of chromosome 1 of Paracoccus denitrificans PD1222.</title>
        <authorList>
            <person name="Copeland A."/>
            <person name="Lucas S."/>
            <person name="Lapidus A."/>
            <person name="Barry K."/>
            <person name="Detter J.C."/>
            <person name="Glavina del Rio T."/>
            <person name="Hammon N."/>
            <person name="Israni S."/>
            <person name="Dalin E."/>
            <person name="Tice H."/>
            <person name="Pitluck S."/>
            <person name="Munk A.C."/>
            <person name="Brettin T."/>
            <person name="Bruce D."/>
            <person name="Han C."/>
            <person name="Tapia R."/>
            <person name="Gilna P."/>
            <person name="Schmutz J."/>
            <person name="Larimer F."/>
            <person name="Land M."/>
            <person name="Hauser L."/>
            <person name="Kyrpides N."/>
            <person name="Lykidis A."/>
            <person name="Spiro S."/>
            <person name="Richardson D.J."/>
            <person name="Moir J.W.B."/>
            <person name="Ferguson S.J."/>
            <person name="van Spanning R.J.M."/>
            <person name="Richardson P."/>
        </authorList>
    </citation>
    <scope>NUCLEOTIDE SEQUENCE [LARGE SCALE GENOMIC DNA]</scope>
    <source>
        <strain evidence="2">Pd 1222</strain>
    </source>
</reference>
<dbReference type="Proteomes" id="UP000000361">
    <property type="component" value="Chromosome 1"/>
</dbReference>
<proteinExistence type="predicted"/>
<sequence>MEGLHSFPRRRPDLPDEQYLRTGVAGRCPREKGLALRRFARGGDRAAFIYSLIVTARMNDVDPPGLACRCSGPTARYTAVALARTTAVELEAHPERQSCVTTGYDGWLPFKGAGSSRSGRRPGL</sequence>
<dbReference type="KEGG" id="pde:Pden_1016"/>
<gene>
    <name evidence="1" type="ordered locus">Pden_1016</name>
</gene>